<accession>A0A6J6QBT8</accession>
<dbReference type="PANTHER" id="PTHR12526:SF636">
    <property type="entry name" value="BLL3647 PROTEIN"/>
    <property type="match status" value="1"/>
</dbReference>
<dbReference type="EMBL" id="CAEZXP010000009">
    <property type="protein sequence ID" value="CAB4709321.1"/>
    <property type="molecule type" value="Genomic_DNA"/>
</dbReference>
<feature type="domain" description="Glycosyl transferase family 1" evidence="1">
    <location>
        <begin position="187"/>
        <end position="324"/>
    </location>
</feature>
<protein>
    <submittedName>
        <fullName evidence="2">Unannotated protein</fullName>
    </submittedName>
</protein>
<evidence type="ECO:0000259" key="1">
    <source>
        <dbReference type="Pfam" id="PF00534"/>
    </source>
</evidence>
<sequence>MKVAYYSPLPPSNSGIADYSALLLPALEKHVEIVLAKPGGGHPAADVALYHVGNNPEAHGWIVDALRERPGVVVLHEYVLHHLISGITLGRGNARGYFDAMERELGVAGRLLALGVADNLLPLLWETEPERFPLAGTILDLADGVIAHSHYVADRSRAAGYQGPLWHVPHPVWPEPDAEPATDVSGAPLIGCFGHQNMNKRIPQLLEAFGLLRKERPDAKLLLVGAPAERFDLSRRIERLGVADGLILMDYVPEERMWSLMKACDVLVNLRSPTMGETSGSVIRGLSLGKPMLVSDVGWFSELPDDVALKVPVDDLEVEMIAAALGFAYDHRATIGRNAQSYVRAEHDLERCAAAYAAALTAAAGGDAVTDAVLWRIAEAAAETGIDDVAMLAARAREAGLVE</sequence>
<dbReference type="GO" id="GO:0016757">
    <property type="term" value="F:glycosyltransferase activity"/>
    <property type="evidence" value="ECO:0007669"/>
    <property type="project" value="TreeGrafter"/>
</dbReference>
<dbReference type="Gene3D" id="3.40.50.2000">
    <property type="entry name" value="Glycogen Phosphorylase B"/>
    <property type="match status" value="1"/>
</dbReference>
<dbReference type="CDD" id="cd03801">
    <property type="entry name" value="GT4_PimA-like"/>
    <property type="match status" value="1"/>
</dbReference>
<dbReference type="Pfam" id="PF00534">
    <property type="entry name" value="Glycos_transf_1"/>
    <property type="match status" value="1"/>
</dbReference>
<dbReference type="PANTHER" id="PTHR12526">
    <property type="entry name" value="GLYCOSYLTRANSFERASE"/>
    <property type="match status" value="1"/>
</dbReference>
<gene>
    <name evidence="2" type="ORF">UFOPK2399_01895</name>
</gene>
<name>A0A6J6QBT8_9ZZZZ</name>
<dbReference type="InterPro" id="IPR001296">
    <property type="entry name" value="Glyco_trans_1"/>
</dbReference>
<reference evidence="2" key="1">
    <citation type="submission" date="2020-05" db="EMBL/GenBank/DDBJ databases">
        <authorList>
            <person name="Chiriac C."/>
            <person name="Salcher M."/>
            <person name="Ghai R."/>
            <person name="Kavagutti S V."/>
        </authorList>
    </citation>
    <scope>NUCLEOTIDE SEQUENCE</scope>
</reference>
<evidence type="ECO:0000313" key="2">
    <source>
        <dbReference type="EMBL" id="CAB4709321.1"/>
    </source>
</evidence>
<proteinExistence type="predicted"/>
<dbReference type="SUPFAM" id="SSF53756">
    <property type="entry name" value="UDP-Glycosyltransferase/glycogen phosphorylase"/>
    <property type="match status" value="1"/>
</dbReference>
<organism evidence="2">
    <name type="scientific">freshwater metagenome</name>
    <dbReference type="NCBI Taxonomy" id="449393"/>
    <lineage>
        <taxon>unclassified sequences</taxon>
        <taxon>metagenomes</taxon>
        <taxon>ecological metagenomes</taxon>
    </lineage>
</organism>
<dbReference type="AlphaFoldDB" id="A0A6J6QBT8"/>